<evidence type="ECO:0000256" key="4">
    <source>
        <dbReference type="ARBA" id="ARBA00022729"/>
    </source>
</evidence>
<evidence type="ECO:0000256" key="3">
    <source>
        <dbReference type="ARBA" id="ARBA00022525"/>
    </source>
</evidence>
<feature type="signal peptide" evidence="8">
    <location>
        <begin position="1"/>
        <end position="24"/>
    </location>
</feature>
<keyword evidence="3" id="KW-0964">Secreted</keyword>
<comment type="subcellular location">
    <subcellularLocation>
        <location evidence="1">Secreted</location>
    </subcellularLocation>
</comment>
<evidence type="ECO:0000256" key="6">
    <source>
        <dbReference type="ARBA" id="ARBA00045750"/>
    </source>
</evidence>
<comment type="function">
    <text evidence="6">Extracellular fibrinogen-binding protein that plays an important role in virulence. By interacting with the alpha chain of fibrinogen and its derivative fibrin, enhances a non-functional interaction between fibrinogen and platelets and is responsible for repression of fibrinogen-dependent platelet aggregation. In addition, assembles a fibrinogen protective shield around the bacteria which results in impaired phagocytic clearance by the host. Mechanistically, interacts with host complement C3b deposited on the surface of the bacterium via its C-terminal and then recruits fibrinogen via its N-terminal.</text>
</comment>
<protein>
    <recommendedName>
        <fullName evidence="2">Fibrinogen-binding protein</fullName>
    </recommendedName>
</protein>
<dbReference type="GO" id="GO:0001848">
    <property type="term" value="F:complement binding"/>
    <property type="evidence" value="ECO:0007669"/>
    <property type="project" value="InterPro"/>
</dbReference>
<evidence type="ECO:0000256" key="7">
    <source>
        <dbReference type="ARBA" id="ARBA00046383"/>
    </source>
</evidence>
<evidence type="ECO:0000256" key="1">
    <source>
        <dbReference type="ARBA" id="ARBA00004613"/>
    </source>
</evidence>
<dbReference type="Proteomes" id="UP000044616">
    <property type="component" value="Unassembled WGS sequence"/>
</dbReference>
<dbReference type="AlphaFoldDB" id="A0A077VGC0"/>
<evidence type="ECO:0000256" key="2">
    <source>
        <dbReference type="ARBA" id="ARBA00017236"/>
    </source>
</evidence>
<gene>
    <name evidence="10" type="primary">fib</name>
    <name evidence="10" type="ORF">ERS140147_00228</name>
</gene>
<dbReference type="Gene3D" id="1.10.10.1270">
    <property type="entry name" value="Sbi, C3 binding domain IV"/>
    <property type="match status" value="1"/>
</dbReference>
<dbReference type="SUPFAM" id="SSF158366">
    <property type="entry name" value="Efb C-domain-like"/>
    <property type="match status" value="1"/>
</dbReference>
<reference evidence="10 11" key="1">
    <citation type="submission" date="2014-05" db="EMBL/GenBank/DDBJ databases">
        <authorList>
            <person name="Aslett A.Martin."/>
            <person name="De Silva Nishadi"/>
        </authorList>
    </citation>
    <scope>NUCLEOTIDE SEQUENCE [LARGE SCALE GENOMIC DNA]</scope>
</reference>
<proteinExistence type="predicted"/>
<feature type="chain" id="PRO_5039692657" description="Fibrinogen-binding protein" evidence="8">
    <location>
        <begin position="25"/>
        <end position="165"/>
    </location>
</feature>
<keyword evidence="4 8" id="KW-0732">Signal</keyword>
<evidence type="ECO:0000259" key="9">
    <source>
        <dbReference type="Pfam" id="PF12199"/>
    </source>
</evidence>
<dbReference type="InterPro" id="IPR036233">
    <property type="entry name" value="Efb_C_sf"/>
</dbReference>
<feature type="domain" description="Extracellular fibrinogen binding protein C-terminal" evidence="9">
    <location>
        <begin position="102"/>
        <end position="165"/>
    </location>
</feature>
<evidence type="ECO:0000256" key="5">
    <source>
        <dbReference type="ARBA" id="ARBA00023026"/>
    </source>
</evidence>
<dbReference type="Pfam" id="PF12199">
    <property type="entry name" value="efb-c"/>
    <property type="match status" value="1"/>
</dbReference>
<keyword evidence="5" id="KW-0843">Virulence</keyword>
<dbReference type="InterPro" id="IPR041909">
    <property type="entry name" value="Sbi_C3_db_domIV"/>
</dbReference>
<name>A0A077VGC0_9STAP</name>
<evidence type="ECO:0000256" key="8">
    <source>
        <dbReference type="SAM" id="SignalP"/>
    </source>
</evidence>
<comment type="subunit">
    <text evidence="7">Interacts with host fibrinogen alpha chain/FGA. Interacts with host complement protein C3.</text>
</comment>
<evidence type="ECO:0000313" key="10">
    <source>
        <dbReference type="EMBL" id="CDR26836.1"/>
    </source>
</evidence>
<dbReference type="EMBL" id="CCEH01000001">
    <property type="protein sequence ID" value="CDR26836.1"/>
    <property type="molecule type" value="Genomic_DNA"/>
</dbReference>
<accession>A0A077VGC0</accession>
<evidence type="ECO:0000313" key="11">
    <source>
        <dbReference type="Proteomes" id="UP000044616"/>
    </source>
</evidence>
<dbReference type="GO" id="GO:0005615">
    <property type="term" value="C:extracellular space"/>
    <property type="evidence" value="ECO:0007669"/>
    <property type="project" value="InterPro"/>
</dbReference>
<dbReference type="RefSeq" id="WP_047529062.1">
    <property type="nucleotide sequence ID" value="NZ_CCEH01000001.1"/>
</dbReference>
<dbReference type="InterPro" id="IPR021033">
    <property type="entry name" value="Extracellular_fibrinogen-bd_C"/>
</dbReference>
<sequence length="165" mass="18863">MKNKLIAKSLLMIAAIGITTTTIASTADASEGYGPREKKPVSINHNIVEYNDGTFKYQSRPKFNSTPKYIKIRHDYNILEFNDGTFEYGARPQFNKPAVKSDETIKKEQKLIQAQNLVREFEKTHTVSAHRKAQKAVNLVSFEYKVKKIALQERIDQVLKQGFVK</sequence>
<organism evidence="10 11">
    <name type="scientific">Staphylococcus schweitzeri</name>
    <dbReference type="NCBI Taxonomy" id="1654388"/>
    <lineage>
        <taxon>Bacteria</taxon>
        <taxon>Bacillati</taxon>
        <taxon>Bacillota</taxon>
        <taxon>Bacilli</taxon>
        <taxon>Bacillales</taxon>
        <taxon>Staphylococcaceae</taxon>
        <taxon>Staphylococcus</taxon>
    </lineage>
</organism>